<dbReference type="AlphaFoldDB" id="A0A8B8A7B8"/>
<reference evidence="3" key="1">
    <citation type="submission" date="2025-08" db="UniProtKB">
        <authorList>
            <consortium name="RefSeq"/>
        </authorList>
    </citation>
    <scope>IDENTIFICATION</scope>
    <source>
        <tissue evidence="3">Whole sample</tissue>
    </source>
</reference>
<dbReference type="Proteomes" id="UP000694844">
    <property type="component" value="Chromosome 6"/>
</dbReference>
<protein>
    <submittedName>
        <fullName evidence="3">Uncharacterized protein LOC111100045</fullName>
    </submittedName>
</protein>
<feature type="region of interest" description="Disordered" evidence="1">
    <location>
        <begin position="97"/>
        <end position="116"/>
    </location>
</feature>
<accession>A0A8B8A7B8</accession>
<dbReference type="GeneID" id="111100045"/>
<keyword evidence="2" id="KW-1185">Reference proteome</keyword>
<dbReference type="RefSeq" id="XP_022287341.1">
    <property type="nucleotide sequence ID" value="XM_022431633.1"/>
</dbReference>
<sequence>MIHFSPKTLDRSKTLSTMVTSSTKLLSNVSISVDDIYNIAERERLCYSARGRRNAVTRAQNKAYKVDEVYKSRSRPHTSASGYIDAYRRDVVTPTKSIRSEPLPSRVSSRTGRDFEDEEEAEVYPMNYISAPSVCCEIIGPQACEECRRAQRRQVEREKFEAKFSNYLVSDQNITTCALLQRYLPHLSREDILMKVARGDIASPNLLSRSQSLLEKRPSATDTVYSRRTHETSGIGRAKQSMIQKKIKSMFFVNIQDLNTKINSGKVSRSLGFNCQPPTNKRVFPEFRSPFPSFVSPRKVSFISEASGKKFHYEPPLLPKENQIQEPGFFAGSESTYQLPERLPDTIEFVQNGKTVKRAVSTLSEEPETEPEEYSNTLPDISSLEAEQSQSEGENSLETSSSVIFGNNS</sequence>
<evidence type="ECO:0000256" key="1">
    <source>
        <dbReference type="SAM" id="MobiDB-lite"/>
    </source>
</evidence>
<evidence type="ECO:0000313" key="3">
    <source>
        <dbReference type="RefSeq" id="XP_022287341.1"/>
    </source>
</evidence>
<dbReference type="OrthoDB" id="10048500at2759"/>
<dbReference type="KEGG" id="cvn:111100045"/>
<gene>
    <name evidence="3" type="primary">LOC111100045</name>
</gene>
<feature type="compositionally biased region" description="Polar residues" evidence="1">
    <location>
        <begin position="374"/>
        <end position="409"/>
    </location>
</feature>
<name>A0A8B8A7B8_CRAVI</name>
<proteinExistence type="predicted"/>
<feature type="region of interest" description="Disordered" evidence="1">
    <location>
        <begin position="218"/>
        <end position="238"/>
    </location>
</feature>
<organism evidence="2 3">
    <name type="scientific">Crassostrea virginica</name>
    <name type="common">Eastern oyster</name>
    <dbReference type="NCBI Taxonomy" id="6565"/>
    <lineage>
        <taxon>Eukaryota</taxon>
        <taxon>Metazoa</taxon>
        <taxon>Spiralia</taxon>
        <taxon>Lophotrochozoa</taxon>
        <taxon>Mollusca</taxon>
        <taxon>Bivalvia</taxon>
        <taxon>Autobranchia</taxon>
        <taxon>Pteriomorphia</taxon>
        <taxon>Ostreida</taxon>
        <taxon>Ostreoidea</taxon>
        <taxon>Ostreidae</taxon>
        <taxon>Crassostrea</taxon>
    </lineage>
</organism>
<feature type="region of interest" description="Disordered" evidence="1">
    <location>
        <begin position="361"/>
        <end position="409"/>
    </location>
</feature>
<evidence type="ECO:0000313" key="2">
    <source>
        <dbReference type="Proteomes" id="UP000694844"/>
    </source>
</evidence>